<dbReference type="SMART" id="SM00382">
    <property type="entry name" value="AAA"/>
    <property type="match status" value="1"/>
</dbReference>
<name>A0ABT2YGM2_9BURK</name>
<gene>
    <name evidence="6" type="ORF">LNV07_13920</name>
</gene>
<dbReference type="GO" id="GO:0005524">
    <property type="term" value="F:ATP binding"/>
    <property type="evidence" value="ECO:0007669"/>
    <property type="project" value="UniProtKB-KW"/>
</dbReference>
<dbReference type="InterPro" id="IPR015854">
    <property type="entry name" value="ABC_transpr_LolD-like"/>
</dbReference>
<dbReference type="InterPro" id="IPR027417">
    <property type="entry name" value="P-loop_NTPase"/>
</dbReference>
<keyword evidence="3" id="KW-0547">Nucleotide-binding</keyword>
<feature type="domain" description="ABC transporter" evidence="5">
    <location>
        <begin position="11"/>
        <end position="247"/>
    </location>
</feature>
<dbReference type="CDD" id="cd03255">
    <property type="entry name" value="ABC_MJ0796_LolCDE_FtsE"/>
    <property type="match status" value="1"/>
</dbReference>
<dbReference type="PROSITE" id="PS50893">
    <property type="entry name" value="ABC_TRANSPORTER_2"/>
    <property type="match status" value="1"/>
</dbReference>
<evidence type="ECO:0000256" key="2">
    <source>
        <dbReference type="ARBA" id="ARBA00022475"/>
    </source>
</evidence>
<keyword evidence="7" id="KW-1185">Reference proteome</keyword>
<dbReference type="InterPro" id="IPR003593">
    <property type="entry name" value="AAA+_ATPase"/>
</dbReference>
<keyword evidence="1" id="KW-0813">Transport</keyword>
<evidence type="ECO:0000313" key="6">
    <source>
        <dbReference type="EMBL" id="MCV2369178.1"/>
    </source>
</evidence>
<protein>
    <submittedName>
        <fullName evidence="6">ABC transporter ATP-binding protein</fullName>
    </submittedName>
</protein>
<dbReference type="RefSeq" id="WP_263571775.1">
    <property type="nucleotide sequence ID" value="NZ_JAJIRN010000006.1"/>
</dbReference>
<evidence type="ECO:0000313" key="7">
    <source>
        <dbReference type="Proteomes" id="UP001209701"/>
    </source>
</evidence>
<dbReference type="Pfam" id="PF00005">
    <property type="entry name" value="ABC_tran"/>
    <property type="match status" value="1"/>
</dbReference>
<organism evidence="6 7">
    <name type="scientific">Roseateles oligotrophus</name>
    <dbReference type="NCBI Taxonomy" id="1769250"/>
    <lineage>
        <taxon>Bacteria</taxon>
        <taxon>Pseudomonadati</taxon>
        <taxon>Pseudomonadota</taxon>
        <taxon>Betaproteobacteria</taxon>
        <taxon>Burkholderiales</taxon>
        <taxon>Sphaerotilaceae</taxon>
        <taxon>Roseateles</taxon>
    </lineage>
</organism>
<keyword evidence="4 6" id="KW-0067">ATP-binding</keyword>
<sequence>MTIQQMPRALISLHQVSKSYPSPSGAFVALKDVSLEIGRGEFVGLLGKSGSGKSTLLNLIAGIDRATSGTITVAGQALQGLNEQQLAHWRGGAVGVVFQFFQLLPTLTALENVMLAMDFCQKFPARDRRARALALLGQVGVAEQAGKLPATLSGGQQQRVAIARALANAPALIVADEPTGNLDSATAATVLALFRDLASAGTTMLVATHDEDIARLSDRCIHVADGGLSNSAKPIKDGQVAVSERAIR</sequence>
<evidence type="ECO:0000259" key="5">
    <source>
        <dbReference type="PROSITE" id="PS50893"/>
    </source>
</evidence>
<dbReference type="Proteomes" id="UP001209701">
    <property type="component" value="Unassembled WGS sequence"/>
</dbReference>
<dbReference type="InterPro" id="IPR003439">
    <property type="entry name" value="ABC_transporter-like_ATP-bd"/>
</dbReference>
<evidence type="ECO:0000256" key="1">
    <source>
        <dbReference type="ARBA" id="ARBA00022448"/>
    </source>
</evidence>
<dbReference type="PANTHER" id="PTHR24220:SF685">
    <property type="entry name" value="ABC TRANSPORTER RELATED"/>
    <property type="match status" value="1"/>
</dbReference>
<dbReference type="PROSITE" id="PS00211">
    <property type="entry name" value="ABC_TRANSPORTER_1"/>
    <property type="match status" value="1"/>
</dbReference>
<keyword evidence="2" id="KW-0472">Membrane</keyword>
<reference evidence="6 7" key="1">
    <citation type="submission" date="2021-11" db="EMBL/GenBank/DDBJ databases">
        <authorList>
            <person name="Liang Q."/>
            <person name="Mou H."/>
            <person name="Liu Z."/>
        </authorList>
    </citation>
    <scope>NUCLEOTIDE SEQUENCE [LARGE SCALE GENOMIC DNA]</scope>
    <source>
        <strain evidence="6 7">CHU3</strain>
    </source>
</reference>
<dbReference type="InterPro" id="IPR017911">
    <property type="entry name" value="MacB-like_ATP-bd"/>
</dbReference>
<dbReference type="Gene3D" id="3.40.50.300">
    <property type="entry name" value="P-loop containing nucleotide triphosphate hydrolases"/>
    <property type="match status" value="1"/>
</dbReference>
<accession>A0ABT2YGM2</accession>
<comment type="caution">
    <text evidence="6">The sequence shown here is derived from an EMBL/GenBank/DDBJ whole genome shotgun (WGS) entry which is preliminary data.</text>
</comment>
<dbReference type="EMBL" id="JAJIRN010000006">
    <property type="protein sequence ID" value="MCV2369178.1"/>
    <property type="molecule type" value="Genomic_DNA"/>
</dbReference>
<dbReference type="SUPFAM" id="SSF52540">
    <property type="entry name" value="P-loop containing nucleoside triphosphate hydrolases"/>
    <property type="match status" value="1"/>
</dbReference>
<dbReference type="InterPro" id="IPR017871">
    <property type="entry name" value="ABC_transporter-like_CS"/>
</dbReference>
<keyword evidence="2" id="KW-1003">Cell membrane</keyword>
<dbReference type="PANTHER" id="PTHR24220">
    <property type="entry name" value="IMPORT ATP-BINDING PROTEIN"/>
    <property type="match status" value="1"/>
</dbReference>
<proteinExistence type="predicted"/>
<evidence type="ECO:0000256" key="4">
    <source>
        <dbReference type="ARBA" id="ARBA00022840"/>
    </source>
</evidence>
<evidence type="ECO:0000256" key="3">
    <source>
        <dbReference type="ARBA" id="ARBA00022741"/>
    </source>
</evidence>